<evidence type="ECO:0008006" key="4">
    <source>
        <dbReference type="Google" id="ProtNLM"/>
    </source>
</evidence>
<accession>A0ABR6HC29</accession>
<feature type="region of interest" description="Disordered" evidence="1">
    <location>
        <begin position="104"/>
        <end position="124"/>
    </location>
</feature>
<reference evidence="2 3" key="1">
    <citation type="submission" date="2020-08" db="EMBL/GenBank/DDBJ databases">
        <title>Genomic Encyclopedia of Type Strains, Phase IV (KMG-IV): sequencing the most valuable type-strain genomes for metagenomic binning, comparative biology and taxonomic classification.</title>
        <authorList>
            <person name="Goeker M."/>
        </authorList>
    </citation>
    <scope>NUCLEOTIDE SEQUENCE [LARGE SCALE GENOMIC DNA]</scope>
    <source>
        <strain evidence="2 3">DSM 10368</strain>
    </source>
</reference>
<comment type="caution">
    <text evidence="2">The sequence shown here is derived from an EMBL/GenBank/DDBJ whole genome shotgun (WGS) entry which is preliminary data.</text>
</comment>
<evidence type="ECO:0000256" key="1">
    <source>
        <dbReference type="SAM" id="MobiDB-lite"/>
    </source>
</evidence>
<organism evidence="2 3">
    <name type="scientific">Aminobacter aminovorans</name>
    <name type="common">Chelatobacter heintzii</name>
    <dbReference type="NCBI Taxonomy" id="83263"/>
    <lineage>
        <taxon>Bacteria</taxon>
        <taxon>Pseudomonadati</taxon>
        <taxon>Pseudomonadota</taxon>
        <taxon>Alphaproteobacteria</taxon>
        <taxon>Hyphomicrobiales</taxon>
        <taxon>Phyllobacteriaceae</taxon>
        <taxon>Aminobacter</taxon>
    </lineage>
</organism>
<dbReference type="EMBL" id="JACICB010000017">
    <property type="protein sequence ID" value="MBB3708085.1"/>
    <property type="molecule type" value="Genomic_DNA"/>
</dbReference>
<gene>
    <name evidence="2" type="ORF">FHS67_004421</name>
</gene>
<name>A0ABR6HC29_AMIAI</name>
<protein>
    <recommendedName>
        <fullName evidence="4">Lipoprotein</fullName>
    </recommendedName>
</protein>
<evidence type="ECO:0000313" key="3">
    <source>
        <dbReference type="Proteomes" id="UP000577697"/>
    </source>
</evidence>
<keyword evidence="3" id="KW-1185">Reference proteome</keyword>
<sequence length="124" mass="12247">MSSSSMAGSIGARGIGVGIAIATCTGAAVIVVTSTGAAMTGWGIGACATIGAMSAEGRITELVVSGDGDACSIRLPRPELEVQPARARLARTIADAAEKRIGTRTQNKLGSKADSALAPTDGNC</sequence>
<evidence type="ECO:0000313" key="2">
    <source>
        <dbReference type="EMBL" id="MBB3708085.1"/>
    </source>
</evidence>
<dbReference type="Proteomes" id="UP000577697">
    <property type="component" value="Unassembled WGS sequence"/>
</dbReference>
<proteinExistence type="predicted"/>